<accession>A0A0G3BWJ4</accession>
<dbReference type="PROSITE" id="PS00018">
    <property type="entry name" value="EF_HAND_1"/>
    <property type="match status" value="1"/>
</dbReference>
<dbReference type="Proteomes" id="UP000035352">
    <property type="component" value="Chromosome"/>
</dbReference>
<evidence type="ECO:0000313" key="1">
    <source>
        <dbReference type="EMBL" id="AKJ30905.1"/>
    </source>
</evidence>
<reference evidence="1 2" key="1">
    <citation type="submission" date="2015-05" db="EMBL/GenBank/DDBJ databases">
        <authorList>
            <person name="Tang B."/>
            <person name="Yu Y."/>
        </authorList>
    </citation>
    <scope>NUCLEOTIDE SEQUENCE [LARGE SCALE GENOMIC DNA]</scope>
    <source>
        <strain evidence="1 2">DSM 7029</strain>
    </source>
</reference>
<dbReference type="STRING" id="413882.AAW51_4214"/>
<dbReference type="Gene3D" id="1.10.530.10">
    <property type="match status" value="1"/>
</dbReference>
<dbReference type="GO" id="GO:0016301">
    <property type="term" value="F:kinase activity"/>
    <property type="evidence" value="ECO:0007669"/>
    <property type="project" value="UniProtKB-KW"/>
</dbReference>
<keyword evidence="2" id="KW-1185">Reference proteome</keyword>
<dbReference type="InterPro" id="IPR018247">
    <property type="entry name" value="EF_Hand_1_Ca_BS"/>
</dbReference>
<gene>
    <name evidence="1" type="ORF">AAW51_4214</name>
</gene>
<dbReference type="SUPFAM" id="SSF53955">
    <property type="entry name" value="Lysozyme-like"/>
    <property type="match status" value="1"/>
</dbReference>
<dbReference type="PATRIC" id="fig|413882.6.peg.4405"/>
<keyword evidence="1" id="KW-0808">Transferase</keyword>
<keyword evidence="1" id="KW-0418">Kinase</keyword>
<dbReference type="EMBL" id="CP011371">
    <property type="protein sequence ID" value="AKJ30905.1"/>
    <property type="molecule type" value="Genomic_DNA"/>
</dbReference>
<proteinExistence type="predicted"/>
<sequence length="730" mass="80254">MVVVRHKTSIGVGAGEAAVEVIFFSIYMHLHSVRPSVIKGKPIYRKDEIGQAGHIYGEPNKIHFEIVCDDQNLQKLVARTTPALNTQVDGRTDAVFGDIYFVVPAGAPVYAENPSTTTREHVLTAGDTPGSLAARFTTRVSTLKAINGRSADTDAAFATWIASKLASTNKRVRVPAPSTAAAAAAAPGITRIAEVGRTGSAMVAGMRFATGARVMYSLTLEGRAIGTEPLSEPNAEYRLLAEATSLFPNRASAGLEILRFGRVLGTDTLHADDTNLHIGRHVHFRRVNAVLEGGAVSSGWIDLNAPNVRKFSDADCPPWAGWSLIDDDKDADSRCNSPTLRRWLDANGDNALTAAEISARLATDDLRKRARRAICKFPTEWDASNYDSRHSWLKVQTEENLLPLTDVEYAERQAHVSALSFWQSAKLKASDAADSADFPSTHWKFDPREFIRHFRKCGWLSTREFAQCIPRQHRHLSSTGTFPISNVASWENAEARARRFAIPINIAARKYLISESKQRLAHLFAQLAEESGFFQFVVEGGGPNATYAPYYGRGLIQLTHFNNYKTYGKYRGFNGTAPAPFQNLGYNPNDVIASTNSNFSAANCADSGGFYWINPSLIATGINVLQTSDAGLRIDDVVNGSRATNGNVAIEKVNGLATRLQAAVYLKYVLLDDISQSDTETIEFDWRRRPVKEPIFNDDGTPALNANGQPKKKFFRVHHSIEVPLTKQRQ</sequence>
<name>A0A0G3BWJ4_9BURK</name>
<dbReference type="KEGG" id="pbh:AAW51_4214"/>
<protein>
    <submittedName>
        <fullName evidence="1">Kinase</fullName>
    </submittedName>
</protein>
<evidence type="ECO:0000313" key="2">
    <source>
        <dbReference type="Proteomes" id="UP000035352"/>
    </source>
</evidence>
<dbReference type="AlphaFoldDB" id="A0A0G3BWJ4"/>
<organism evidence="1 2">
    <name type="scientific">Caldimonas brevitalea</name>
    <dbReference type="NCBI Taxonomy" id="413882"/>
    <lineage>
        <taxon>Bacteria</taxon>
        <taxon>Pseudomonadati</taxon>
        <taxon>Pseudomonadota</taxon>
        <taxon>Betaproteobacteria</taxon>
        <taxon>Burkholderiales</taxon>
        <taxon>Sphaerotilaceae</taxon>
        <taxon>Caldimonas</taxon>
    </lineage>
</organism>
<dbReference type="InterPro" id="IPR023346">
    <property type="entry name" value="Lysozyme-like_dom_sf"/>
</dbReference>